<organism evidence="3 4">
    <name type="scientific">Lentinus tigrinus ALCF2SS1-6</name>
    <dbReference type="NCBI Taxonomy" id="1328759"/>
    <lineage>
        <taxon>Eukaryota</taxon>
        <taxon>Fungi</taxon>
        <taxon>Dikarya</taxon>
        <taxon>Basidiomycota</taxon>
        <taxon>Agaricomycotina</taxon>
        <taxon>Agaricomycetes</taxon>
        <taxon>Polyporales</taxon>
        <taxon>Polyporaceae</taxon>
        <taxon>Lentinus</taxon>
    </lineage>
</organism>
<reference evidence="3" key="1">
    <citation type="journal article" date="2018" name="Genome Biol. Evol.">
        <title>Genomics and development of Lentinus tigrinus, a white-rot wood-decaying mushroom with dimorphic fruiting bodies.</title>
        <authorList>
            <person name="Wu B."/>
            <person name="Xu Z."/>
            <person name="Knudson A."/>
            <person name="Carlson A."/>
            <person name="Chen N."/>
            <person name="Kovaka S."/>
            <person name="LaButti K."/>
            <person name="Lipzen A."/>
            <person name="Pennachio C."/>
            <person name="Riley R."/>
            <person name="Schakwitz W."/>
            <person name="Umezawa K."/>
            <person name="Ohm R.A."/>
            <person name="Grigoriev I.V."/>
            <person name="Nagy L.G."/>
            <person name="Gibbons J."/>
            <person name="Hibbett D."/>
        </authorList>
    </citation>
    <scope>NUCLEOTIDE SEQUENCE [LARGE SCALE GENOMIC DNA]</scope>
    <source>
        <strain evidence="3">ALCF2SS1-6</strain>
    </source>
</reference>
<feature type="compositionally biased region" description="Basic and acidic residues" evidence="1">
    <location>
        <begin position="129"/>
        <end position="152"/>
    </location>
</feature>
<gene>
    <name evidence="3" type="ORF">L227DRAFT_608929</name>
</gene>
<dbReference type="AlphaFoldDB" id="A0A5C2SH63"/>
<dbReference type="Proteomes" id="UP000313359">
    <property type="component" value="Unassembled WGS sequence"/>
</dbReference>
<evidence type="ECO:0000313" key="4">
    <source>
        <dbReference type="Proteomes" id="UP000313359"/>
    </source>
</evidence>
<evidence type="ECO:0000256" key="2">
    <source>
        <dbReference type="SAM" id="Phobius"/>
    </source>
</evidence>
<dbReference type="EMBL" id="ML122257">
    <property type="protein sequence ID" value="RPD63011.1"/>
    <property type="molecule type" value="Genomic_DNA"/>
</dbReference>
<feature type="compositionally biased region" description="Basic and acidic residues" evidence="1">
    <location>
        <begin position="206"/>
        <end position="220"/>
    </location>
</feature>
<feature type="compositionally biased region" description="Basic and acidic residues" evidence="1">
    <location>
        <begin position="164"/>
        <end position="187"/>
    </location>
</feature>
<proteinExistence type="predicted"/>
<protein>
    <submittedName>
        <fullName evidence="3">Uncharacterized protein</fullName>
    </submittedName>
</protein>
<feature type="transmembrane region" description="Helical" evidence="2">
    <location>
        <begin position="90"/>
        <end position="113"/>
    </location>
</feature>
<evidence type="ECO:0000313" key="3">
    <source>
        <dbReference type="EMBL" id="RPD63011.1"/>
    </source>
</evidence>
<keyword evidence="2" id="KW-0472">Membrane</keyword>
<keyword evidence="2" id="KW-1133">Transmembrane helix</keyword>
<sequence length="229" mass="24179">MWIHPKPVFNATSTAAALAARATSTPSSSSSSHQHGCPTIYPSCNLTGPGPALADISAEASANSALPGTLTPTPQAALATGIQHFGKRNFIGLLVLGLLALAGLVLWITFGAWPQRMIRRLRARVGGAKSEREPGPDGKLEGRRGADLDREAASPTEGAGTRAHPHEPHPHEPHPHEPSESEDKVQSESEEGAPGSPHSLEMEVEGLEKGTDEAAEEAKRRTLPRVRFA</sequence>
<feature type="region of interest" description="Disordered" evidence="1">
    <location>
        <begin position="125"/>
        <end position="229"/>
    </location>
</feature>
<evidence type="ECO:0000256" key="1">
    <source>
        <dbReference type="SAM" id="MobiDB-lite"/>
    </source>
</evidence>
<accession>A0A5C2SH63</accession>
<keyword evidence="4" id="KW-1185">Reference proteome</keyword>
<keyword evidence="2" id="KW-0812">Transmembrane</keyword>
<dbReference type="OrthoDB" id="2757883at2759"/>
<name>A0A5C2SH63_9APHY</name>